<dbReference type="RefSeq" id="WP_151757831.1">
    <property type="nucleotide sequence ID" value="NZ_BKZW01000002.1"/>
</dbReference>
<dbReference type="InterPro" id="IPR016181">
    <property type="entry name" value="Acyl_CoA_acyltransferase"/>
</dbReference>
<dbReference type="EMBL" id="BKZW01000002">
    <property type="protein sequence ID" value="GER90044.1"/>
    <property type="molecule type" value="Genomic_DNA"/>
</dbReference>
<dbReference type="PROSITE" id="PS51186">
    <property type="entry name" value="GNAT"/>
    <property type="match status" value="1"/>
</dbReference>
<gene>
    <name evidence="2" type="ORF">KDW_42060</name>
</gene>
<protein>
    <submittedName>
        <fullName evidence="2">N-acetyltransferase</fullName>
    </submittedName>
</protein>
<comment type="caution">
    <text evidence="2">The sequence shown here is derived from an EMBL/GenBank/DDBJ whole genome shotgun (WGS) entry which is preliminary data.</text>
</comment>
<dbReference type="Proteomes" id="UP000326912">
    <property type="component" value="Unassembled WGS sequence"/>
</dbReference>
<dbReference type="GO" id="GO:0016747">
    <property type="term" value="F:acyltransferase activity, transferring groups other than amino-acyl groups"/>
    <property type="evidence" value="ECO:0007669"/>
    <property type="project" value="InterPro"/>
</dbReference>
<reference evidence="2 3" key="1">
    <citation type="submission" date="2019-10" db="EMBL/GenBank/DDBJ databases">
        <title>Dictyobacter vulcani sp. nov., within the class Ktedonobacteria, isolated from soil of volcanic Mt. Zao.</title>
        <authorList>
            <person name="Zheng Y."/>
            <person name="Wang C.M."/>
            <person name="Sakai Y."/>
            <person name="Abe K."/>
            <person name="Yokota A."/>
            <person name="Yabe S."/>
        </authorList>
    </citation>
    <scope>NUCLEOTIDE SEQUENCE [LARGE SCALE GENOMIC DNA]</scope>
    <source>
        <strain evidence="2 3">W12</strain>
    </source>
</reference>
<dbReference type="Pfam" id="PF00583">
    <property type="entry name" value="Acetyltransf_1"/>
    <property type="match status" value="1"/>
</dbReference>
<keyword evidence="2" id="KW-0808">Transferase</keyword>
<name>A0A5J4KKV6_9CHLR</name>
<proteinExistence type="predicted"/>
<feature type="domain" description="N-acetyltransferase" evidence="1">
    <location>
        <begin position="1"/>
        <end position="152"/>
    </location>
</feature>
<dbReference type="Gene3D" id="3.40.630.30">
    <property type="match status" value="1"/>
</dbReference>
<sequence length="152" mass="17502">MTREEYPDHYVFDYTISLQREKYLTNQLIAFNQTHSTALPIEQIEPLPLQITILDSAGKVAGGLVGRTHSIPGWFEISIIWIDDSLRQHGLGRRLMMEAERAARQRGCDYVRVATSDFQAPGFYQRLGYTLYGTLENCPPGETVFYLWKKLE</sequence>
<accession>A0A5J4KKV6</accession>
<evidence type="ECO:0000313" key="2">
    <source>
        <dbReference type="EMBL" id="GER90044.1"/>
    </source>
</evidence>
<dbReference type="InterPro" id="IPR000182">
    <property type="entry name" value="GNAT_dom"/>
</dbReference>
<dbReference type="SUPFAM" id="SSF55729">
    <property type="entry name" value="Acyl-CoA N-acyltransferases (Nat)"/>
    <property type="match status" value="1"/>
</dbReference>
<evidence type="ECO:0000259" key="1">
    <source>
        <dbReference type="PROSITE" id="PS51186"/>
    </source>
</evidence>
<evidence type="ECO:0000313" key="3">
    <source>
        <dbReference type="Proteomes" id="UP000326912"/>
    </source>
</evidence>
<dbReference type="CDD" id="cd04301">
    <property type="entry name" value="NAT_SF"/>
    <property type="match status" value="1"/>
</dbReference>
<organism evidence="2 3">
    <name type="scientific">Dictyobacter vulcani</name>
    <dbReference type="NCBI Taxonomy" id="2607529"/>
    <lineage>
        <taxon>Bacteria</taxon>
        <taxon>Bacillati</taxon>
        <taxon>Chloroflexota</taxon>
        <taxon>Ktedonobacteria</taxon>
        <taxon>Ktedonobacterales</taxon>
        <taxon>Dictyobacteraceae</taxon>
        <taxon>Dictyobacter</taxon>
    </lineage>
</organism>
<dbReference type="AlphaFoldDB" id="A0A5J4KKV6"/>
<keyword evidence="3" id="KW-1185">Reference proteome</keyword>